<dbReference type="PROSITE" id="PS51217">
    <property type="entry name" value="UVRD_HELICASE_CTER"/>
    <property type="match status" value="1"/>
</dbReference>
<evidence type="ECO:0000256" key="14">
    <source>
        <dbReference type="ARBA" id="ARBA00048988"/>
    </source>
</evidence>
<keyword evidence="8 15" id="KW-0067">ATP-binding</keyword>
<keyword evidence="6 15" id="KW-0347">Helicase</keyword>
<evidence type="ECO:0000256" key="1">
    <source>
        <dbReference type="ARBA" id="ARBA00022722"/>
    </source>
</evidence>
<dbReference type="EMBL" id="WSES01000012">
    <property type="protein sequence ID" value="MVW64190.1"/>
    <property type="molecule type" value="Genomic_DNA"/>
</dbReference>
<dbReference type="InterPro" id="IPR011604">
    <property type="entry name" value="PDDEXK-like_dom_sf"/>
</dbReference>
<keyword evidence="1 15" id="KW-0540">Nuclease</keyword>
<dbReference type="RefSeq" id="WP_160410708.1">
    <property type="nucleotide sequence ID" value="NZ_WSES01000012.1"/>
</dbReference>
<evidence type="ECO:0000256" key="5">
    <source>
        <dbReference type="ARBA" id="ARBA00022801"/>
    </source>
</evidence>
<feature type="region of interest" description="DNA-binding and helicase activity, interacts with RecC" evidence="15">
    <location>
        <begin position="1"/>
        <end position="888"/>
    </location>
</feature>
<comment type="subunit">
    <text evidence="15">Heterotrimer of RecB, RecC and RecD. All subunits contribute to DNA-binding. Interacts with RecA.</text>
</comment>
<keyword evidence="20" id="KW-1185">Reference proteome</keyword>
<feature type="binding site" evidence="15">
    <location>
        <position position="1098"/>
    </location>
    <ligand>
        <name>Mg(2+)</name>
        <dbReference type="ChEBI" id="CHEBI:18420"/>
    </ligand>
</feature>
<comment type="cofactor">
    <cofactor evidence="15">
        <name>Mg(2+)</name>
        <dbReference type="ChEBI" id="CHEBI:18420"/>
    </cofactor>
    <text evidence="15">Binds 1 Mg(2+) ion per subunit.</text>
</comment>
<evidence type="ECO:0000256" key="11">
    <source>
        <dbReference type="ARBA" id="ARBA00023204"/>
    </source>
</evidence>
<dbReference type="PANTHER" id="PTHR11070:SF23">
    <property type="entry name" value="RECBCD ENZYME SUBUNIT RECB"/>
    <property type="match status" value="1"/>
</dbReference>
<evidence type="ECO:0000256" key="4">
    <source>
        <dbReference type="ARBA" id="ARBA00022763"/>
    </source>
</evidence>
<dbReference type="NCBIfam" id="TIGR00609">
    <property type="entry name" value="recB"/>
    <property type="match status" value="1"/>
</dbReference>
<dbReference type="GO" id="GO:0003677">
    <property type="term" value="F:DNA binding"/>
    <property type="evidence" value="ECO:0007669"/>
    <property type="project" value="UniProtKB-UniRule"/>
</dbReference>
<evidence type="ECO:0000256" key="3">
    <source>
        <dbReference type="ARBA" id="ARBA00022741"/>
    </source>
</evidence>
<dbReference type="GO" id="GO:0008854">
    <property type="term" value="F:exodeoxyribonuclease V activity"/>
    <property type="evidence" value="ECO:0007669"/>
    <property type="project" value="UniProtKB-EC"/>
</dbReference>
<feature type="binding site" evidence="16">
    <location>
        <begin position="20"/>
        <end position="27"/>
    </location>
    <ligand>
        <name>ATP</name>
        <dbReference type="ChEBI" id="CHEBI:30616"/>
    </ligand>
</feature>
<evidence type="ECO:0000256" key="6">
    <source>
        <dbReference type="ARBA" id="ARBA00022806"/>
    </source>
</evidence>
<dbReference type="Gene3D" id="3.40.50.300">
    <property type="entry name" value="P-loop containing nucleotide triphosphate hydrolases"/>
    <property type="match status" value="2"/>
</dbReference>
<evidence type="ECO:0000256" key="12">
    <source>
        <dbReference type="ARBA" id="ARBA00023235"/>
    </source>
</evidence>
<evidence type="ECO:0000256" key="15">
    <source>
        <dbReference type="HAMAP-Rule" id="MF_01485"/>
    </source>
</evidence>
<feature type="binding site" evidence="15">
    <location>
        <position position="985"/>
    </location>
    <ligand>
        <name>Mg(2+)</name>
        <dbReference type="ChEBI" id="CHEBI:18420"/>
    </ligand>
</feature>
<dbReference type="GO" id="GO:0000724">
    <property type="term" value="P:double-strand break repair via homologous recombination"/>
    <property type="evidence" value="ECO:0007669"/>
    <property type="project" value="UniProtKB-UniRule"/>
</dbReference>
<dbReference type="Gene3D" id="3.90.320.10">
    <property type="match status" value="1"/>
</dbReference>
<dbReference type="GO" id="GO:0043138">
    <property type="term" value="F:3'-5' DNA helicase activity"/>
    <property type="evidence" value="ECO:0007669"/>
    <property type="project" value="UniProtKB-UniRule"/>
</dbReference>
<evidence type="ECO:0000256" key="2">
    <source>
        <dbReference type="ARBA" id="ARBA00022723"/>
    </source>
</evidence>
<evidence type="ECO:0000256" key="16">
    <source>
        <dbReference type="PROSITE-ProRule" id="PRU00560"/>
    </source>
</evidence>
<feature type="active site" description="For nuclease activity" evidence="15">
    <location>
        <position position="1111"/>
    </location>
</feature>
<dbReference type="InterPro" id="IPR004586">
    <property type="entry name" value="RecB"/>
</dbReference>
<evidence type="ECO:0000256" key="9">
    <source>
        <dbReference type="ARBA" id="ARBA00022842"/>
    </source>
</evidence>
<dbReference type="Pfam" id="PF00580">
    <property type="entry name" value="UvrD-helicase"/>
    <property type="match status" value="1"/>
</dbReference>
<feature type="domain" description="UvrD-like helicase ATP-binding" evidence="17">
    <location>
        <begin position="1"/>
        <end position="467"/>
    </location>
</feature>
<protein>
    <recommendedName>
        <fullName evidence="15">RecBCD enzyme subunit RecB</fullName>
        <ecNumber evidence="15">3.1.11.5</ecNumber>
        <ecNumber evidence="15">5.6.2.4</ecNumber>
    </recommendedName>
    <alternativeName>
        <fullName evidence="15">DNA 3'-5' helicase subunit RecB</fullName>
    </alternativeName>
    <alternativeName>
        <fullName evidence="15">Exonuclease V subunit RecB</fullName>
        <shortName evidence="15">ExoV subunit RecB</shortName>
    </alternativeName>
    <alternativeName>
        <fullName evidence="15">Helicase/nuclease RecBCD subunit RecB</fullName>
    </alternativeName>
</protein>
<dbReference type="GO" id="GO:0005829">
    <property type="term" value="C:cytosol"/>
    <property type="evidence" value="ECO:0007669"/>
    <property type="project" value="TreeGrafter"/>
</dbReference>
<name>A0A7X3KBA5_9BURK</name>
<feature type="binding site" evidence="15">
    <location>
        <position position="1111"/>
    </location>
    <ligand>
        <name>Mg(2+)</name>
        <dbReference type="ChEBI" id="CHEBI:18420"/>
    </ligand>
</feature>
<dbReference type="SUPFAM" id="SSF52540">
    <property type="entry name" value="P-loop containing nucleoside triphosphate hydrolases"/>
    <property type="match status" value="1"/>
</dbReference>
<evidence type="ECO:0000313" key="20">
    <source>
        <dbReference type="Proteomes" id="UP000443353"/>
    </source>
</evidence>
<comment type="domain">
    <text evidence="15">The C-terminal domain has nuclease activity and interacts with RecD. It interacts with RecA, facilitating its loading onto ssDNA.</text>
</comment>
<dbReference type="Gene3D" id="1.10.3170.10">
    <property type="entry name" value="Recbcd, chain B, domain 2"/>
    <property type="match status" value="1"/>
</dbReference>
<dbReference type="SUPFAM" id="SSF52980">
    <property type="entry name" value="Restriction endonuclease-like"/>
    <property type="match status" value="1"/>
</dbReference>
<accession>A0A7X3KBA5</accession>
<keyword evidence="3 15" id="KW-0547">Nucleotide-binding</keyword>
<reference evidence="19 20" key="1">
    <citation type="submission" date="2019-12" db="EMBL/GenBank/DDBJ databases">
        <authorList>
            <person name="Li C."/>
            <person name="Zhao J."/>
        </authorList>
    </citation>
    <scope>NUCLEOTIDE SEQUENCE [LARGE SCALE GENOMIC DNA]</scope>
    <source>
        <strain evidence="19 20">NEAU-DD11</strain>
    </source>
</reference>
<dbReference type="HAMAP" id="MF_01485">
    <property type="entry name" value="RecB"/>
    <property type="match status" value="1"/>
</dbReference>
<dbReference type="InterPro" id="IPR011335">
    <property type="entry name" value="Restrct_endonuc-II-like"/>
</dbReference>
<evidence type="ECO:0000256" key="8">
    <source>
        <dbReference type="ARBA" id="ARBA00022840"/>
    </source>
</evidence>
<keyword evidence="11 15" id="KW-0234">DNA repair</keyword>
<dbReference type="PANTHER" id="PTHR11070">
    <property type="entry name" value="UVRD / RECB / PCRA DNA HELICASE FAMILY MEMBER"/>
    <property type="match status" value="1"/>
</dbReference>
<dbReference type="Proteomes" id="UP000443353">
    <property type="component" value="Unassembled WGS sequence"/>
</dbReference>
<keyword evidence="4 15" id="KW-0227">DNA damage</keyword>
<dbReference type="InterPro" id="IPR014016">
    <property type="entry name" value="UvrD-like_ATP-bd"/>
</dbReference>
<comment type="function">
    <text evidence="15">A helicase/nuclease that prepares dsDNA breaks (DSB) for recombinational DNA repair. Binds to DSBs and unwinds DNA via a highly rapid and processive ATP-dependent bidirectional helicase activity. Unwinds dsDNA until it encounters a Chi (crossover hotspot instigator) sequence from the 3' direction. Cuts ssDNA a few nucleotides 3' to the Chi site. The properties and activities of the enzyme are changed at Chi. The Chi-altered holoenzyme produces a long 3'-ssDNA overhang and facilitates RecA-binding to the ssDNA for homologous DNA recombination and repair. Holoenzyme degrades any linearized DNA that is unable to undergo homologous recombination. In the holoenzyme this subunit contributes ATPase, 3'-5' helicase, exonuclease activity and loads RecA onto ssDNA.</text>
</comment>
<keyword evidence="5 15" id="KW-0378">Hydrolase</keyword>
<keyword evidence="10 15" id="KW-0238">DNA-binding</keyword>
<dbReference type="InterPro" id="IPR000212">
    <property type="entry name" value="DNA_helicase_UvrD/REP"/>
</dbReference>
<dbReference type="CDD" id="cd22352">
    <property type="entry name" value="RecB_C-like"/>
    <property type="match status" value="1"/>
</dbReference>
<dbReference type="InterPro" id="IPR038726">
    <property type="entry name" value="PDDEXK_AddAB-type"/>
</dbReference>
<sequence>MSHLLDPLTFPLHGSRLIEASAGTGKTWTIAALYVRLVLGHGDAQSAFARPLLPAEILVMTFTRAATRELSDRIRARLVEAAQYFRGQGRHEVDPYLEQLLDTYRADPALREQAAHRLMLAAEAMDDSAVFTIDAWCQRMLREHAFDSGALFDEELVESERALCAQAVRDYWRHHVYALSSEHFDQVHACWPDLLKFEKAVRELVAKAHLIDDAEADETLSTVVSAARQRIREASPDKTEWAVLAAEMEQWFKHNRAAIHGNTYRNSTIGPFFQALRAWVSDADQILPGADFFKATDKWSTQKLEQAKTGPWNGPPPAGVDRIVELERQLKALPTLSHFVLAHAASVIARRVQTLKAQARKFGFDDMLARLKMALQGENGAALRKRIVACYPIAMIDEFQDTSPNQYTIFDMLYDVAANDADTGLFLIGDPKQAIYGFRGADIHSYLAARRATAGRHYWLATNFRSTSGLVEAVNQLFAHAEGRQGKGGHPKGAFGFRVGQDNPLPFQEVGAKGRQEQLQRDGRAIASMTIWAGAADGYKNKPSMQAQFAHACAERIVTLLNDPSVGLSSPTGITRLAPADIAILVRDRHEAAVLQKALRARRVASVYLSDKDSVFRGEEAPDVLRWLQAVSNPLDAKLVRSALATRTADLSLAELAALITDDLAWEARIEQLKTLKHIWQRSGVLAMLRRLLHELGLPARLVGKAGGERTLTNLLHLAELLQRESQHLDGEQGLVRWLGEQIDSGLETGDEHILRLESDAQLVKLVTIHASKGLEYPLVFLPFAAASKPIRPKKDRTFLEYFDTQSARRRIDFGGVAQVCTIADQARLEEDIRLLYVALTRARHAVWIGVADVNNGLKDSAFGYLANGSASVGELMATLKQMVGECTHIEIANVPTEAGETALSREESVPPLRAAHDYAGEFERSWTVASYSSLTKGLRRTRAPATPAEQKMLEEVALSAPAVPTQPAPWHRFPRGALPGQFVHELLEWMHDEGFAQIHQPRYREQILARCARSTWQGWQEDLADWLLQLTRTSLPPLSASLAELGQTQAETEFWIPATNLRTAELDRLCQTHILPGQARTALSERQVTGMLHGFIDLVFEHDGRYWILDYKSTALGNDDAAYHTTALQAALIDKRYEVQGMIYLLALHRMLKIRLGASYDPARQLGGALFVFLRGIGNPDTRGCCTLSPDVALLEALDRLLPTSHMECA</sequence>
<evidence type="ECO:0000256" key="13">
    <source>
        <dbReference type="ARBA" id="ARBA00034617"/>
    </source>
</evidence>
<keyword evidence="7 15" id="KW-0269">Exonuclease</keyword>
<dbReference type="EC" id="3.1.11.5" evidence="15"/>
<proteinExistence type="inferred from homology"/>
<comment type="catalytic activity">
    <reaction evidence="13 15">
        <text>Couples ATP hydrolysis with the unwinding of duplex DNA by translocating in the 3'-5' direction.</text>
        <dbReference type="EC" id="5.6.2.4"/>
    </reaction>
</comment>
<dbReference type="InterPro" id="IPR027417">
    <property type="entry name" value="P-loop_NTPase"/>
</dbReference>
<evidence type="ECO:0000256" key="7">
    <source>
        <dbReference type="ARBA" id="ARBA00022839"/>
    </source>
</evidence>
<dbReference type="AlphaFoldDB" id="A0A7X3KBA5"/>
<keyword evidence="12 15" id="KW-0413">Isomerase</keyword>
<feature type="domain" description="UvrD-like helicase C-terminal" evidence="18">
    <location>
        <begin position="468"/>
        <end position="774"/>
    </location>
</feature>
<dbReference type="PROSITE" id="PS51198">
    <property type="entry name" value="UVRD_HELICASE_ATP_BIND"/>
    <property type="match status" value="1"/>
</dbReference>
<keyword evidence="2 15" id="KW-0479">Metal-binding</keyword>
<evidence type="ECO:0000313" key="19">
    <source>
        <dbReference type="EMBL" id="MVW64190.1"/>
    </source>
</evidence>
<evidence type="ECO:0000259" key="17">
    <source>
        <dbReference type="PROSITE" id="PS51198"/>
    </source>
</evidence>
<comment type="domain">
    <text evidence="15">The N-terminal DNA-binding domain is a ssDNA-dependent ATPase and has ATP-dependent 3'-5' helicase function. This domain interacts with RecC.</text>
</comment>
<dbReference type="GO" id="GO:0005524">
    <property type="term" value="F:ATP binding"/>
    <property type="evidence" value="ECO:0007669"/>
    <property type="project" value="UniProtKB-UniRule"/>
</dbReference>
<comment type="catalytic activity">
    <reaction evidence="14 15">
        <text>ATP + H2O = ADP + phosphate + H(+)</text>
        <dbReference type="Rhea" id="RHEA:13065"/>
        <dbReference type="ChEBI" id="CHEBI:15377"/>
        <dbReference type="ChEBI" id="CHEBI:15378"/>
        <dbReference type="ChEBI" id="CHEBI:30616"/>
        <dbReference type="ChEBI" id="CHEBI:43474"/>
        <dbReference type="ChEBI" id="CHEBI:456216"/>
        <dbReference type="EC" id="5.6.2.4"/>
    </reaction>
</comment>
<keyword evidence="9 15" id="KW-0460">Magnesium</keyword>
<dbReference type="Gene3D" id="1.10.486.10">
    <property type="entry name" value="PCRA, domain 4"/>
    <property type="match status" value="1"/>
</dbReference>
<dbReference type="Pfam" id="PF13361">
    <property type="entry name" value="UvrD_C"/>
    <property type="match status" value="1"/>
</dbReference>
<dbReference type="InterPro" id="IPR014017">
    <property type="entry name" value="DNA_helicase_UvrD-like_C"/>
</dbReference>
<dbReference type="Pfam" id="PF12705">
    <property type="entry name" value="PDDEXK_1"/>
    <property type="match status" value="1"/>
</dbReference>
<comment type="similarity">
    <text evidence="15">Belongs to the helicase family. UvrD subfamily.</text>
</comment>
<comment type="caution">
    <text evidence="19">The sequence shown here is derived from an EMBL/GenBank/DDBJ whole genome shotgun (WGS) entry which is preliminary data.</text>
</comment>
<gene>
    <name evidence="15 19" type="primary">recB</name>
    <name evidence="19" type="ORF">GPY61_30100</name>
</gene>
<feature type="region of interest" description="Nuclease activity, interacts with RecD and RecA" evidence="15">
    <location>
        <begin position="926"/>
        <end position="1211"/>
    </location>
</feature>
<evidence type="ECO:0000256" key="10">
    <source>
        <dbReference type="ARBA" id="ARBA00023125"/>
    </source>
</evidence>
<comment type="miscellaneous">
    <text evidence="15">In the RecBCD complex, RecB has a slow 3'-5' helicase, an exonuclease activity and loads RecA onto ssDNA, RecD has a fast 5'-3' helicase activity, while RecC stimulates the ATPase and processivity of the RecB helicase and contributes to recognition of the Chi site.</text>
</comment>
<dbReference type="EC" id="5.6.2.4" evidence="15"/>
<evidence type="ECO:0000259" key="18">
    <source>
        <dbReference type="PROSITE" id="PS51217"/>
    </source>
</evidence>
<dbReference type="GO" id="GO:0000287">
    <property type="term" value="F:magnesium ion binding"/>
    <property type="evidence" value="ECO:0007669"/>
    <property type="project" value="UniProtKB-UniRule"/>
</dbReference>
<comment type="catalytic activity">
    <reaction evidence="15">
        <text>Exonucleolytic cleavage (in the presence of ATP) in either 5'- to 3'- or 3'- to 5'-direction to yield 5'-phosphooligonucleotides.</text>
        <dbReference type="EC" id="3.1.11.5"/>
    </reaction>
</comment>
<dbReference type="GO" id="GO:0009338">
    <property type="term" value="C:exodeoxyribonuclease V complex"/>
    <property type="evidence" value="ECO:0007669"/>
    <property type="project" value="TreeGrafter"/>
</dbReference>
<organism evidence="19 20">
    <name type="scientific">Massilia cellulosiltytica</name>
    <dbReference type="NCBI Taxonomy" id="2683234"/>
    <lineage>
        <taxon>Bacteria</taxon>
        <taxon>Pseudomonadati</taxon>
        <taxon>Pseudomonadota</taxon>
        <taxon>Betaproteobacteria</taxon>
        <taxon>Burkholderiales</taxon>
        <taxon>Oxalobacteraceae</taxon>
        <taxon>Telluria group</taxon>
        <taxon>Massilia</taxon>
    </lineage>
</organism>